<evidence type="ECO:0000256" key="1">
    <source>
        <dbReference type="SAM" id="MobiDB-lite"/>
    </source>
</evidence>
<evidence type="ECO:0000313" key="3">
    <source>
        <dbReference type="Proteomes" id="UP001374535"/>
    </source>
</evidence>
<dbReference type="Proteomes" id="UP001374535">
    <property type="component" value="Chromosome 11"/>
</dbReference>
<dbReference type="EMBL" id="CP144690">
    <property type="protein sequence ID" value="WVY90341.1"/>
    <property type="molecule type" value="Genomic_DNA"/>
</dbReference>
<keyword evidence="3" id="KW-1185">Reference proteome</keyword>
<organism evidence="2 3">
    <name type="scientific">Vigna mungo</name>
    <name type="common">Black gram</name>
    <name type="synonym">Phaseolus mungo</name>
    <dbReference type="NCBI Taxonomy" id="3915"/>
    <lineage>
        <taxon>Eukaryota</taxon>
        <taxon>Viridiplantae</taxon>
        <taxon>Streptophyta</taxon>
        <taxon>Embryophyta</taxon>
        <taxon>Tracheophyta</taxon>
        <taxon>Spermatophyta</taxon>
        <taxon>Magnoliopsida</taxon>
        <taxon>eudicotyledons</taxon>
        <taxon>Gunneridae</taxon>
        <taxon>Pentapetalae</taxon>
        <taxon>rosids</taxon>
        <taxon>fabids</taxon>
        <taxon>Fabales</taxon>
        <taxon>Fabaceae</taxon>
        <taxon>Papilionoideae</taxon>
        <taxon>50 kb inversion clade</taxon>
        <taxon>NPAAA clade</taxon>
        <taxon>indigoferoid/millettioid clade</taxon>
        <taxon>Phaseoleae</taxon>
        <taxon>Vigna</taxon>
    </lineage>
</organism>
<feature type="region of interest" description="Disordered" evidence="1">
    <location>
        <begin position="222"/>
        <end position="246"/>
    </location>
</feature>
<proteinExistence type="predicted"/>
<sequence>MIYLSSRRNNWKTRPKRWDDLMFLISNNQRLIFTSPSLEGRDLNRGNAKELAKKGKSLGIRRECSTFLLNLEGPLIRMRKGVSLYLVNHELKVINESDPKILFQGFIDLSSRRNPVRKNKMLGLMRRRNLAKRRNCLRGLTPEAEKKLKELNITLTKSFKKEKATTEKVHELYDYVFNEHKRGFQKDFRQAEFLYEEVWITDYQSDARFTEITSLKKAAKEAANEGARGREEASKRDIDEGSGEEVMLSSSTYVEVVDEENKVERLISVGSRWRTVWKVRPKPVTNRWKTTWKVQPGPIGNRCGTV</sequence>
<evidence type="ECO:0000313" key="2">
    <source>
        <dbReference type="EMBL" id="WVY90341.1"/>
    </source>
</evidence>
<accession>A0AAQ3RDR2</accession>
<protein>
    <submittedName>
        <fullName evidence="2">Uncharacterized protein</fullName>
    </submittedName>
</protein>
<name>A0AAQ3RDR2_VIGMU</name>
<dbReference type="AlphaFoldDB" id="A0AAQ3RDR2"/>
<gene>
    <name evidence="2" type="ORF">V8G54_035855</name>
</gene>
<reference evidence="2 3" key="1">
    <citation type="journal article" date="2023" name="Life. Sci Alliance">
        <title>Evolutionary insights into 3D genome organization and epigenetic landscape of Vigna mungo.</title>
        <authorList>
            <person name="Junaid A."/>
            <person name="Singh B."/>
            <person name="Bhatia S."/>
        </authorList>
    </citation>
    <scope>NUCLEOTIDE SEQUENCE [LARGE SCALE GENOMIC DNA]</scope>
    <source>
        <strain evidence="2">Urdbean</strain>
    </source>
</reference>
<feature type="compositionally biased region" description="Basic and acidic residues" evidence="1">
    <location>
        <begin position="222"/>
        <end position="239"/>
    </location>
</feature>